<feature type="domain" description="C2H2-type" evidence="13">
    <location>
        <begin position="174"/>
        <end position="201"/>
    </location>
</feature>
<comment type="subcellular location">
    <subcellularLocation>
        <location evidence="1">Nucleus</location>
    </subcellularLocation>
</comment>
<evidence type="ECO:0000256" key="11">
    <source>
        <dbReference type="PROSITE-ProRule" id="PRU00042"/>
    </source>
</evidence>
<dbReference type="AlphaFoldDB" id="A0A9J6H1Y6"/>
<feature type="domain" description="C2H2-type" evidence="13">
    <location>
        <begin position="146"/>
        <end position="173"/>
    </location>
</feature>
<evidence type="ECO:0000313" key="15">
    <source>
        <dbReference type="Proteomes" id="UP000821853"/>
    </source>
</evidence>
<dbReference type="PROSITE" id="PS00028">
    <property type="entry name" value="ZINC_FINGER_C2H2_1"/>
    <property type="match status" value="8"/>
</dbReference>
<evidence type="ECO:0000256" key="9">
    <source>
        <dbReference type="ARBA" id="ARBA00023163"/>
    </source>
</evidence>
<dbReference type="GO" id="GO:0008270">
    <property type="term" value="F:zinc ion binding"/>
    <property type="evidence" value="ECO:0007669"/>
    <property type="project" value="UniProtKB-KW"/>
</dbReference>
<feature type="chain" id="PRO_5039909238" description="C2H2-type domain-containing protein" evidence="12">
    <location>
        <begin position="20"/>
        <end position="386"/>
    </location>
</feature>
<dbReference type="GO" id="GO:0000981">
    <property type="term" value="F:DNA-binding transcription factor activity, RNA polymerase II-specific"/>
    <property type="evidence" value="ECO:0007669"/>
    <property type="project" value="TreeGrafter"/>
</dbReference>
<keyword evidence="15" id="KW-1185">Reference proteome</keyword>
<dbReference type="SMART" id="SM00355">
    <property type="entry name" value="ZnF_C2H2"/>
    <property type="match status" value="8"/>
</dbReference>
<keyword evidence="4" id="KW-0677">Repeat</keyword>
<evidence type="ECO:0000256" key="8">
    <source>
        <dbReference type="ARBA" id="ARBA00023125"/>
    </source>
</evidence>
<evidence type="ECO:0000256" key="5">
    <source>
        <dbReference type="ARBA" id="ARBA00022771"/>
    </source>
</evidence>
<dbReference type="PANTHER" id="PTHR23226">
    <property type="entry name" value="ZINC FINGER AND SCAN DOMAIN-CONTAINING"/>
    <property type="match status" value="1"/>
</dbReference>
<comment type="similarity">
    <text evidence="2">Belongs to the krueppel C2H2-type zinc-finger protein family.</text>
</comment>
<dbReference type="FunFam" id="3.30.160.60:FF:001049">
    <property type="entry name" value="zinc finger protein 319"/>
    <property type="match status" value="1"/>
</dbReference>
<gene>
    <name evidence="14" type="ORF">HPB48_008875</name>
</gene>
<sequence>MGLEVCVWFQSILFFHGSALPVLPGAESDGSSLDASFEVRCGNPAFRGGGDGAVDALEEQHSSAYGATHYSAPVFEAGESSSRISLPPDAAAALSAQGQALLAQQRQFFNDREATQLERSLQAFQPCLQRNSQTAHSAVTEKAGPHVCLVCNKHFLWKGNLQTHMRQHTGEKPFACRFCPECYTRKYSLQQHERTHTGVKPYTCTVCQKSFSRKASLIKHDTTHSGERPFACSVCDKRFAHKSDQARHVRVHTGERPYVCKVCDKKFSQRSSLAAHEKTHGTHKHYTCNVCDKQFFYRWSFAMHERMHSGERPHVCGFCQRSFAYKNALVKHEQRLHAVIKPFECTTCETGLLAREQFVAHMKLHALQKPENLEVVLASGAWGTDE</sequence>
<dbReference type="GO" id="GO:0000978">
    <property type="term" value="F:RNA polymerase II cis-regulatory region sequence-specific DNA binding"/>
    <property type="evidence" value="ECO:0007669"/>
    <property type="project" value="TreeGrafter"/>
</dbReference>
<feature type="domain" description="C2H2-type" evidence="13">
    <location>
        <begin position="202"/>
        <end position="229"/>
    </location>
</feature>
<organism evidence="14 15">
    <name type="scientific">Haemaphysalis longicornis</name>
    <name type="common">Bush tick</name>
    <dbReference type="NCBI Taxonomy" id="44386"/>
    <lineage>
        <taxon>Eukaryota</taxon>
        <taxon>Metazoa</taxon>
        <taxon>Ecdysozoa</taxon>
        <taxon>Arthropoda</taxon>
        <taxon>Chelicerata</taxon>
        <taxon>Arachnida</taxon>
        <taxon>Acari</taxon>
        <taxon>Parasitiformes</taxon>
        <taxon>Ixodida</taxon>
        <taxon>Ixodoidea</taxon>
        <taxon>Ixodidae</taxon>
        <taxon>Haemaphysalinae</taxon>
        <taxon>Haemaphysalis</taxon>
    </lineage>
</organism>
<evidence type="ECO:0000256" key="3">
    <source>
        <dbReference type="ARBA" id="ARBA00022723"/>
    </source>
</evidence>
<keyword evidence="12" id="KW-0732">Signal</keyword>
<dbReference type="FunFam" id="3.30.160.60:FF:000562">
    <property type="entry name" value="Zinc finger protein 786"/>
    <property type="match status" value="1"/>
</dbReference>
<feature type="domain" description="C2H2-type" evidence="13">
    <location>
        <begin position="314"/>
        <end position="342"/>
    </location>
</feature>
<dbReference type="InterPro" id="IPR013087">
    <property type="entry name" value="Znf_C2H2_type"/>
</dbReference>
<protein>
    <recommendedName>
        <fullName evidence="13">C2H2-type domain-containing protein</fullName>
    </recommendedName>
</protein>
<dbReference type="SUPFAM" id="SSF57667">
    <property type="entry name" value="beta-beta-alpha zinc fingers"/>
    <property type="match status" value="4"/>
</dbReference>
<feature type="domain" description="C2H2-type" evidence="13">
    <location>
        <begin position="343"/>
        <end position="370"/>
    </location>
</feature>
<evidence type="ECO:0000256" key="10">
    <source>
        <dbReference type="ARBA" id="ARBA00023242"/>
    </source>
</evidence>
<dbReference type="PROSITE" id="PS50157">
    <property type="entry name" value="ZINC_FINGER_C2H2_2"/>
    <property type="match status" value="8"/>
</dbReference>
<keyword evidence="8" id="KW-0238">DNA-binding</keyword>
<dbReference type="GO" id="GO:0005634">
    <property type="term" value="C:nucleus"/>
    <property type="evidence" value="ECO:0007669"/>
    <property type="project" value="UniProtKB-SubCell"/>
</dbReference>
<name>A0A9J6H1Y6_HAELO</name>
<evidence type="ECO:0000256" key="12">
    <source>
        <dbReference type="SAM" id="SignalP"/>
    </source>
</evidence>
<evidence type="ECO:0000256" key="1">
    <source>
        <dbReference type="ARBA" id="ARBA00004123"/>
    </source>
</evidence>
<dbReference type="FunFam" id="3.30.160.60:FF:001270">
    <property type="entry name" value="zinc finger protein 583 isoform X1"/>
    <property type="match status" value="1"/>
</dbReference>
<evidence type="ECO:0000259" key="13">
    <source>
        <dbReference type="PROSITE" id="PS50157"/>
    </source>
</evidence>
<keyword evidence="10" id="KW-0539">Nucleus</keyword>
<dbReference type="FunFam" id="3.30.160.60:FF:000065">
    <property type="entry name" value="B-cell CLL/lymphoma 6, member B"/>
    <property type="match status" value="1"/>
</dbReference>
<dbReference type="Gene3D" id="3.30.160.60">
    <property type="entry name" value="Classic Zinc Finger"/>
    <property type="match status" value="7"/>
</dbReference>
<dbReference type="VEuPathDB" id="VectorBase:HLOH_041679"/>
<evidence type="ECO:0000256" key="2">
    <source>
        <dbReference type="ARBA" id="ARBA00006991"/>
    </source>
</evidence>
<dbReference type="FunFam" id="3.30.160.60:FF:002343">
    <property type="entry name" value="Zinc finger protein 33A"/>
    <property type="match status" value="2"/>
</dbReference>
<dbReference type="OrthoDB" id="6429687at2759"/>
<evidence type="ECO:0000256" key="6">
    <source>
        <dbReference type="ARBA" id="ARBA00022833"/>
    </source>
</evidence>
<dbReference type="InterPro" id="IPR036236">
    <property type="entry name" value="Znf_C2H2_sf"/>
</dbReference>
<keyword evidence="5 11" id="KW-0863">Zinc-finger</keyword>
<evidence type="ECO:0000313" key="14">
    <source>
        <dbReference type="EMBL" id="KAH9380743.1"/>
    </source>
</evidence>
<dbReference type="Pfam" id="PF00096">
    <property type="entry name" value="zf-C2H2"/>
    <property type="match status" value="5"/>
</dbReference>
<evidence type="ECO:0000256" key="4">
    <source>
        <dbReference type="ARBA" id="ARBA00022737"/>
    </source>
</evidence>
<keyword evidence="9" id="KW-0804">Transcription</keyword>
<reference evidence="14 15" key="1">
    <citation type="journal article" date="2020" name="Cell">
        <title>Large-Scale Comparative Analyses of Tick Genomes Elucidate Their Genetic Diversity and Vector Capacities.</title>
        <authorList>
            <consortium name="Tick Genome and Microbiome Consortium (TIGMIC)"/>
            <person name="Jia N."/>
            <person name="Wang J."/>
            <person name="Shi W."/>
            <person name="Du L."/>
            <person name="Sun Y."/>
            <person name="Zhan W."/>
            <person name="Jiang J.F."/>
            <person name="Wang Q."/>
            <person name="Zhang B."/>
            <person name="Ji P."/>
            <person name="Bell-Sakyi L."/>
            <person name="Cui X.M."/>
            <person name="Yuan T.T."/>
            <person name="Jiang B.G."/>
            <person name="Yang W.F."/>
            <person name="Lam T.T."/>
            <person name="Chang Q.C."/>
            <person name="Ding S.J."/>
            <person name="Wang X.J."/>
            <person name="Zhu J.G."/>
            <person name="Ruan X.D."/>
            <person name="Zhao L."/>
            <person name="Wei J.T."/>
            <person name="Ye R.Z."/>
            <person name="Que T.C."/>
            <person name="Du C.H."/>
            <person name="Zhou Y.H."/>
            <person name="Cheng J.X."/>
            <person name="Dai P.F."/>
            <person name="Guo W.B."/>
            <person name="Han X.H."/>
            <person name="Huang E.J."/>
            <person name="Li L.F."/>
            <person name="Wei W."/>
            <person name="Gao Y.C."/>
            <person name="Liu J.Z."/>
            <person name="Shao H.Z."/>
            <person name="Wang X."/>
            <person name="Wang C.C."/>
            <person name="Yang T.C."/>
            <person name="Huo Q.B."/>
            <person name="Li W."/>
            <person name="Chen H.Y."/>
            <person name="Chen S.E."/>
            <person name="Zhou L.G."/>
            <person name="Ni X.B."/>
            <person name="Tian J.H."/>
            <person name="Sheng Y."/>
            <person name="Liu T."/>
            <person name="Pan Y.S."/>
            <person name="Xia L.Y."/>
            <person name="Li J."/>
            <person name="Zhao F."/>
            <person name="Cao W.C."/>
        </authorList>
    </citation>
    <scope>NUCLEOTIDE SEQUENCE [LARGE SCALE GENOMIC DNA]</scope>
    <source>
        <strain evidence="14">HaeL-2018</strain>
    </source>
</reference>
<dbReference type="EMBL" id="JABSTR010000010">
    <property type="protein sequence ID" value="KAH9380743.1"/>
    <property type="molecule type" value="Genomic_DNA"/>
</dbReference>
<feature type="signal peptide" evidence="12">
    <location>
        <begin position="1"/>
        <end position="19"/>
    </location>
</feature>
<proteinExistence type="inferred from homology"/>
<dbReference type="PANTHER" id="PTHR23226:SF416">
    <property type="entry name" value="FI01424P"/>
    <property type="match status" value="1"/>
</dbReference>
<dbReference type="FunFam" id="3.30.160.60:FF:000060">
    <property type="entry name" value="zinc finger protein 436"/>
    <property type="match status" value="1"/>
</dbReference>
<keyword evidence="6" id="KW-0862">Zinc</keyword>
<feature type="domain" description="C2H2-type" evidence="13">
    <location>
        <begin position="286"/>
        <end position="313"/>
    </location>
</feature>
<dbReference type="OMA" id="FAMHERM"/>
<accession>A0A9J6H1Y6</accession>
<keyword evidence="3" id="KW-0479">Metal-binding</keyword>
<keyword evidence="7" id="KW-0805">Transcription regulation</keyword>
<evidence type="ECO:0000256" key="7">
    <source>
        <dbReference type="ARBA" id="ARBA00023015"/>
    </source>
</evidence>
<feature type="domain" description="C2H2-type" evidence="13">
    <location>
        <begin position="230"/>
        <end position="257"/>
    </location>
</feature>
<feature type="domain" description="C2H2-type" evidence="13">
    <location>
        <begin position="258"/>
        <end position="285"/>
    </location>
</feature>
<comment type="caution">
    <text evidence="14">The sequence shown here is derived from an EMBL/GenBank/DDBJ whole genome shotgun (WGS) entry which is preliminary data.</text>
</comment>
<dbReference type="Proteomes" id="UP000821853">
    <property type="component" value="Chromosome 8"/>
</dbReference>